<feature type="compositionally biased region" description="Low complexity" evidence="1">
    <location>
        <begin position="32"/>
        <end position="47"/>
    </location>
</feature>
<reference evidence="4" key="1">
    <citation type="journal article" date="2019" name="Int. J. Syst. Evol. Microbiol.">
        <title>The Global Catalogue of Microorganisms (GCM) 10K type strain sequencing project: providing services to taxonomists for standard genome sequencing and annotation.</title>
        <authorList>
            <consortium name="The Broad Institute Genomics Platform"/>
            <consortium name="The Broad Institute Genome Sequencing Center for Infectious Disease"/>
            <person name="Wu L."/>
            <person name="Ma J."/>
        </authorList>
    </citation>
    <scope>NUCLEOTIDE SEQUENCE [LARGE SCALE GENOMIC DNA]</scope>
    <source>
        <strain evidence="4">JCM 18459</strain>
    </source>
</reference>
<protein>
    <recommendedName>
        <fullName evidence="5">EfeO-type cupredoxin-like domain-containing protein</fullName>
    </recommendedName>
</protein>
<sequence>MRIKRSVLPGLALSLVLVAGACAGPDEDDDTGATGTDPTSASTPSDAPTDEASEPSASGAPSEATSPAEVTSEPAEEPSESEAPAGPTLDITIEGDDISPNAEELELGTGEPLTLVITSDRAGELHVHSKPEQYVEFDAGTSEHELVVETPGEVEVEEHDSDAVVALIEVS</sequence>
<feature type="compositionally biased region" description="Low complexity" evidence="1">
    <location>
        <begin position="54"/>
        <end position="73"/>
    </location>
</feature>
<evidence type="ECO:0000256" key="2">
    <source>
        <dbReference type="SAM" id="SignalP"/>
    </source>
</evidence>
<dbReference type="EMBL" id="BAABKG010000007">
    <property type="protein sequence ID" value="GAA5156290.1"/>
    <property type="molecule type" value="Genomic_DNA"/>
</dbReference>
<feature type="chain" id="PRO_5045982722" description="EfeO-type cupredoxin-like domain-containing protein" evidence="2">
    <location>
        <begin position="24"/>
        <end position="171"/>
    </location>
</feature>
<dbReference type="Proteomes" id="UP001500221">
    <property type="component" value="Unassembled WGS sequence"/>
</dbReference>
<comment type="caution">
    <text evidence="3">The sequence shown here is derived from an EMBL/GenBank/DDBJ whole genome shotgun (WGS) entry which is preliminary data.</text>
</comment>
<evidence type="ECO:0008006" key="5">
    <source>
        <dbReference type="Google" id="ProtNLM"/>
    </source>
</evidence>
<organism evidence="3 4">
    <name type="scientific">Nocardioides marinquilinus</name>
    <dbReference type="NCBI Taxonomy" id="1210400"/>
    <lineage>
        <taxon>Bacteria</taxon>
        <taxon>Bacillati</taxon>
        <taxon>Actinomycetota</taxon>
        <taxon>Actinomycetes</taxon>
        <taxon>Propionibacteriales</taxon>
        <taxon>Nocardioidaceae</taxon>
        <taxon>Nocardioides</taxon>
    </lineage>
</organism>
<gene>
    <name evidence="3" type="ORF">GCM10023340_43710</name>
</gene>
<keyword evidence="4" id="KW-1185">Reference proteome</keyword>
<name>A0ABP9Q356_9ACTN</name>
<dbReference type="RefSeq" id="WP_345464058.1">
    <property type="nucleotide sequence ID" value="NZ_BAABKG010000007.1"/>
</dbReference>
<evidence type="ECO:0000313" key="3">
    <source>
        <dbReference type="EMBL" id="GAA5156290.1"/>
    </source>
</evidence>
<keyword evidence="2" id="KW-0732">Signal</keyword>
<feature type="region of interest" description="Disordered" evidence="1">
    <location>
        <begin position="22"/>
        <end position="110"/>
    </location>
</feature>
<evidence type="ECO:0000256" key="1">
    <source>
        <dbReference type="SAM" id="MobiDB-lite"/>
    </source>
</evidence>
<proteinExistence type="predicted"/>
<feature type="signal peptide" evidence="2">
    <location>
        <begin position="1"/>
        <end position="23"/>
    </location>
</feature>
<evidence type="ECO:0000313" key="4">
    <source>
        <dbReference type="Proteomes" id="UP001500221"/>
    </source>
</evidence>
<dbReference type="PROSITE" id="PS51257">
    <property type="entry name" value="PROKAR_LIPOPROTEIN"/>
    <property type="match status" value="1"/>
</dbReference>
<accession>A0ABP9Q356</accession>